<organism evidence="1 2">
    <name type="scientific">Leptidea sinapis</name>
    <dbReference type="NCBI Taxonomy" id="189913"/>
    <lineage>
        <taxon>Eukaryota</taxon>
        <taxon>Metazoa</taxon>
        <taxon>Ecdysozoa</taxon>
        <taxon>Arthropoda</taxon>
        <taxon>Hexapoda</taxon>
        <taxon>Insecta</taxon>
        <taxon>Pterygota</taxon>
        <taxon>Neoptera</taxon>
        <taxon>Endopterygota</taxon>
        <taxon>Lepidoptera</taxon>
        <taxon>Glossata</taxon>
        <taxon>Ditrysia</taxon>
        <taxon>Papilionoidea</taxon>
        <taxon>Pieridae</taxon>
        <taxon>Dismorphiinae</taxon>
        <taxon>Leptidea</taxon>
    </lineage>
</organism>
<protein>
    <submittedName>
        <fullName evidence="1">Uncharacterized protein</fullName>
    </submittedName>
</protein>
<dbReference type="AlphaFoldDB" id="A0A5E4QMY4"/>
<dbReference type="EMBL" id="FZQP02003889">
    <property type="protein sequence ID" value="VVC98981.1"/>
    <property type="molecule type" value="Genomic_DNA"/>
</dbReference>
<gene>
    <name evidence="1" type="ORF">LSINAPIS_LOCUS9942</name>
</gene>
<reference evidence="1 2" key="1">
    <citation type="submission" date="2017-07" db="EMBL/GenBank/DDBJ databases">
        <authorList>
            <person name="Talla V."/>
            <person name="Backstrom N."/>
        </authorList>
    </citation>
    <scope>NUCLEOTIDE SEQUENCE [LARGE SCALE GENOMIC DNA]</scope>
</reference>
<proteinExistence type="predicted"/>
<evidence type="ECO:0000313" key="2">
    <source>
        <dbReference type="Proteomes" id="UP000324832"/>
    </source>
</evidence>
<dbReference type="Proteomes" id="UP000324832">
    <property type="component" value="Unassembled WGS sequence"/>
</dbReference>
<keyword evidence="2" id="KW-1185">Reference proteome</keyword>
<name>A0A5E4QMY4_9NEOP</name>
<evidence type="ECO:0000313" key="1">
    <source>
        <dbReference type="EMBL" id="VVC98981.1"/>
    </source>
</evidence>
<sequence>MEDCVTGTVIQESWRNESNQLLNIERTRAGNSATLANEVRDDFCEYFNSTGAIPWQNKCLE</sequence>
<accession>A0A5E4QMY4</accession>